<dbReference type="OMA" id="YIYDHGY"/>
<reference evidence="7" key="4">
    <citation type="submission" date="2025-08" db="UniProtKB">
        <authorList>
            <consortium name="Ensembl"/>
        </authorList>
    </citation>
    <scope>IDENTIFICATION</scope>
</reference>
<comment type="caution">
    <text evidence="3">Lacks conserved residue(s) required for the propagation of feature annotation.</text>
</comment>
<evidence type="ECO:0000259" key="6">
    <source>
        <dbReference type="PROSITE" id="PS51132"/>
    </source>
</evidence>
<evidence type="ECO:0000313" key="7">
    <source>
        <dbReference type="Ensembl" id="ENSEEEP00000032671.2"/>
    </source>
</evidence>
<keyword evidence="5" id="KW-1133">Transmembrane helix</keyword>
<gene>
    <name evidence="7" type="primary">GLDN</name>
</gene>
<evidence type="ECO:0000256" key="2">
    <source>
        <dbReference type="ARBA" id="ARBA00022525"/>
    </source>
</evidence>
<feature type="domain" description="Olfactomedin-like" evidence="6">
    <location>
        <begin position="326"/>
        <end position="570"/>
    </location>
</feature>
<reference evidence="7" key="3">
    <citation type="submission" date="2020-05" db="EMBL/GenBank/DDBJ databases">
        <title>Electrophorus electricus (electric eel) genome, fEleEle1, primary haplotype.</title>
        <authorList>
            <person name="Myers G."/>
            <person name="Meyer A."/>
            <person name="Fedrigo O."/>
            <person name="Formenti G."/>
            <person name="Rhie A."/>
            <person name="Tracey A."/>
            <person name="Sims Y."/>
            <person name="Jarvis E.D."/>
        </authorList>
    </citation>
    <scope>NUCLEOTIDE SEQUENCE [LARGE SCALE GENOMIC DNA]</scope>
</reference>
<keyword evidence="2" id="KW-0964">Secreted</keyword>
<dbReference type="GO" id="GO:0007165">
    <property type="term" value="P:signal transduction"/>
    <property type="evidence" value="ECO:0007669"/>
    <property type="project" value="TreeGrafter"/>
</dbReference>
<evidence type="ECO:0000256" key="5">
    <source>
        <dbReference type="SAM" id="Phobius"/>
    </source>
</evidence>
<sequence length="572" mass="63393">MLDPLMEARRTGTLRPCVGRVPWLLRWVLGSICVLTLINSATVLLLLFQNRQLGKRMAQTEARVEELSQSSVVEFMTEMSRDQKEIQEELYQSSRNKRSQELRHAQMLTLEMEEGSGEDLGKEITKDLQQEPSHEKKQKGHQYLAKPPTHHRTGIHDNMMMMMTYSMVPVKILLDICNSTNGVCLTGPPGPPGLPGVDGIPGYNGTNGIPGLPGDTGTPGKRGKRGPPGEKGDSGEPGEKGNPGPRGLKGEPSNDVIVQGPPGPVGPPGAPGPMGPPGPPGLPRLVRNRSHRAHLYTGQTAEGFLHGAPNDDTTRPGSGSKASKNECIIRSVENPKDLAKMTSTFGTWMEDTAAPHDKRIWVAEHFSGRIVMEYKDMAAFQNSTSESIDVRKVYLGCGHLVHNGSFYYHIAGTYNIAKFNLHTKTLLMLAVENALYHNLSYLFRNSKTYFKMAADESRLWLIFASSIHENVMVAQLDEKTFSITTYINTTYPRSKVGNGFIVCGILYVTDTKDMKVTNAFDLLKKKPLNVNFDMWSPASILAMLSYNPKDKHLYVWDSGYVKSYELRFLSDD</sequence>
<feature type="region of interest" description="Disordered" evidence="4">
    <location>
        <begin position="299"/>
        <end position="325"/>
    </location>
</feature>
<proteinExistence type="predicted"/>
<comment type="subcellular location">
    <subcellularLocation>
        <location evidence="1">Secreted</location>
    </subcellularLocation>
</comment>
<feature type="compositionally biased region" description="Pro residues" evidence="4">
    <location>
        <begin position="261"/>
        <end position="282"/>
    </location>
</feature>
<feature type="transmembrane region" description="Helical" evidence="5">
    <location>
        <begin position="24"/>
        <end position="48"/>
    </location>
</feature>
<evidence type="ECO:0000256" key="4">
    <source>
        <dbReference type="SAM" id="MobiDB-lite"/>
    </source>
</evidence>
<feature type="compositionally biased region" description="Basic and acidic residues" evidence="4">
    <location>
        <begin position="227"/>
        <end position="239"/>
    </location>
</feature>
<dbReference type="Proteomes" id="UP000314983">
    <property type="component" value="Chromosome 4"/>
</dbReference>
<dbReference type="RefSeq" id="XP_035381645.1">
    <property type="nucleotide sequence ID" value="XM_035525752.1"/>
</dbReference>
<accession>A0A4W4G4M6</accession>
<keyword evidence="5" id="KW-0472">Membrane</keyword>
<keyword evidence="8" id="KW-1185">Reference proteome</keyword>
<name>A0A4W4G4M6_ELEEL</name>
<reference evidence="7" key="5">
    <citation type="submission" date="2025-09" db="UniProtKB">
        <authorList>
            <consortium name="Ensembl"/>
        </authorList>
    </citation>
    <scope>IDENTIFICATION</scope>
</reference>
<dbReference type="GeneID" id="113577308"/>
<keyword evidence="5" id="KW-0812">Transmembrane</keyword>
<evidence type="ECO:0000256" key="1">
    <source>
        <dbReference type="ARBA" id="ARBA00004613"/>
    </source>
</evidence>
<dbReference type="Pfam" id="PF01391">
    <property type="entry name" value="Collagen"/>
    <property type="match status" value="1"/>
</dbReference>
<protein>
    <recommendedName>
        <fullName evidence="6">Olfactomedin-like domain-containing protein</fullName>
    </recommendedName>
</protein>
<reference evidence="8" key="1">
    <citation type="journal article" date="2014" name="Science">
        <title>Nonhuman genetics. Genomic basis for the convergent evolution of electric organs.</title>
        <authorList>
            <person name="Gallant J.R."/>
            <person name="Traeger L.L."/>
            <person name="Volkening J.D."/>
            <person name="Moffett H."/>
            <person name="Chen P.H."/>
            <person name="Novina C.D."/>
            <person name="Phillips G.N.Jr."/>
            <person name="Anand R."/>
            <person name="Wells G.B."/>
            <person name="Pinch M."/>
            <person name="Guth R."/>
            <person name="Unguez G.A."/>
            <person name="Albert J.S."/>
            <person name="Zakon H.H."/>
            <person name="Samanta M.P."/>
            <person name="Sussman M.R."/>
        </authorList>
    </citation>
    <scope>NUCLEOTIDE SEQUENCE [LARGE SCALE GENOMIC DNA]</scope>
</reference>
<dbReference type="GO" id="GO:0009986">
    <property type="term" value="C:cell surface"/>
    <property type="evidence" value="ECO:0007669"/>
    <property type="project" value="TreeGrafter"/>
</dbReference>
<dbReference type="GO" id="GO:0005615">
    <property type="term" value="C:extracellular space"/>
    <property type="evidence" value="ECO:0007669"/>
    <property type="project" value="TreeGrafter"/>
</dbReference>
<dbReference type="SMART" id="SM00284">
    <property type="entry name" value="OLF"/>
    <property type="match status" value="1"/>
</dbReference>
<dbReference type="Ensembl" id="ENSEEET00000033062.2">
    <property type="protein sequence ID" value="ENSEEEP00000032671.2"/>
    <property type="gene ID" value="ENSEEEG00000015576.2"/>
</dbReference>
<dbReference type="InterPro" id="IPR008160">
    <property type="entry name" value="Collagen"/>
</dbReference>
<dbReference type="InterPro" id="IPR003112">
    <property type="entry name" value="Olfac-like_dom"/>
</dbReference>
<dbReference type="GeneTree" id="ENSGT00940000158020"/>
<dbReference type="AlphaFoldDB" id="A0A4W4G4M6"/>
<dbReference type="PANTHER" id="PTHR23192:SF85">
    <property type="entry name" value="GLIOMEDIN"/>
    <property type="match status" value="1"/>
</dbReference>
<dbReference type="PROSITE" id="PS51132">
    <property type="entry name" value="OLF"/>
    <property type="match status" value="1"/>
</dbReference>
<feature type="region of interest" description="Disordered" evidence="4">
    <location>
        <begin position="127"/>
        <end position="152"/>
    </location>
</feature>
<evidence type="ECO:0000256" key="3">
    <source>
        <dbReference type="PROSITE-ProRule" id="PRU00446"/>
    </source>
</evidence>
<dbReference type="PANTHER" id="PTHR23192">
    <property type="entry name" value="OLFACTOMEDIN-RELATED"/>
    <property type="match status" value="1"/>
</dbReference>
<dbReference type="Pfam" id="PF02191">
    <property type="entry name" value="OLF"/>
    <property type="match status" value="1"/>
</dbReference>
<dbReference type="STRING" id="8005.ENSEEEP00000032671"/>
<dbReference type="InterPro" id="IPR050605">
    <property type="entry name" value="Olfactomedin-like_domain"/>
</dbReference>
<evidence type="ECO:0000313" key="8">
    <source>
        <dbReference type="Proteomes" id="UP000314983"/>
    </source>
</evidence>
<feature type="region of interest" description="Disordered" evidence="4">
    <location>
        <begin position="195"/>
        <end position="286"/>
    </location>
</feature>
<reference evidence="8" key="2">
    <citation type="journal article" date="2017" name="Sci. Adv.">
        <title>A tail of two voltages: Proteomic comparison of the three electric organs of the electric eel.</title>
        <authorList>
            <person name="Traeger L.L."/>
            <person name="Sabat G."/>
            <person name="Barrett-Wilt G.A."/>
            <person name="Wells G.B."/>
            <person name="Sussman M.R."/>
        </authorList>
    </citation>
    <scope>NUCLEOTIDE SEQUENCE [LARGE SCALE GENOMIC DNA]</scope>
</reference>
<organism evidence="7 8">
    <name type="scientific">Electrophorus electricus</name>
    <name type="common">Electric eel</name>
    <name type="synonym">Gymnotus electricus</name>
    <dbReference type="NCBI Taxonomy" id="8005"/>
    <lineage>
        <taxon>Eukaryota</taxon>
        <taxon>Metazoa</taxon>
        <taxon>Chordata</taxon>
        <taxon>Craniata</taxon>
        <taxon>Vertebrata</taxon>
        <taxon>Euteleostomi</taxon>
        <taxon>Actinopterygii</taxon>
        <taxon>Neopterygii</taxon>
        <taxon>Teleostei</taxon>
        <taxon>Ostariophysi</taxon>
        <taxon>Gymnotiformes</taxon>
        <taxon>Gymnotoidei</taxon>
        <taxon>Gymnotidae</taxon>
        <taxon>Electrophorus</taxon>
    </lineage>
</organism>